<comment type="similarity">
    <text evidence="8">Belongs to the TsuA/YedE (TC 9.B.102) family.</text>
</comment>
<keyword evidence="2" id="KW-0813">Transport</keyword>
<comment type="caution">
    <text evidence="10">The sequence shown here is derived from an EMBL/GenBank/DDBJ whole genome shotgun (WGS) entry which is preliminary data.</text>
</comment>
<evidence type="ECO:0000256" key="6">
    <source>
        <dbReference type="ARBA" id="ARBA00022989"/>
    </source>
</evidence>
<reference evidence="10 11" key="1">
    <citation type="journal article" date="2013" name="Int. J. Syst. Evol. Microbiol.">
        <title>Celerinatantimonas yamalensis sp. nov., a cold-adapted diazotrophic bacterium from a cold permafrost brine.</title>
        <authorList>
            <person name="Shcherbakova V."/>
            <person name="Chuvilskaya N."/>
            <person name="Rivkina E."/>
            <person name="Demidov N."/>
            <person name="Uchaeva V."/>
            <person name="Suetin S."/>
            <person name="Suzina N."/>
            <person name="Gilichinsky D."/>
        </authorList>
    </citation>
    <scope>NUCLEOTIDE SEQUENCE [LARGE SCALE GENOMIC DNA]</scope>
    <source>
        <strain evidence="10 11">C7</strain>
    </source>
</reference>
<dbReference type="Proteomes" id="UP001629953">
    <property type="component" value="Unassembled WGS sequence"/>
</dbReference>
<keyword evidence="4" id="KW-0997">Cell inner membrane</keyword>
<keyword evidence="6 9" id="KW-1133">Transmembrane helix</keyword>
<evidence type="ECO:0000256" key="7">
    <source>
        <dbReference type="ARBA" id="ARBA00023136"/>
    </source>
</evidence>
<protein>
    <submittedName>
        <fullName evidence="10">YeeE/YedE family protein</fullName>
    </submittedName>
</protein>
<evidence type="ECO:0000313" key="11">
    <source>
        <dbReference type="Proteomes" id="UP001629953"/>
    </source>
</evidence>
<evidence type="ECO:0000313" key="10">
    <source>
        <dbReference type="EMBL" id="MFM2484259.1"/>
    </source>
</evidence>
<feature type="transmembrane region" description="Helical" evidence="9">
    <location>
        <begin position="6"/>
        <end position="27"/>
    </location>
</feature>
<evidence type="ECO:0000256" key="1">
    <source>
        <dbReference type="ARBA" id="ARBA00004429"/>
    </source>
</evidence>
<feature type="transmembrane region" description="Helical" evidence="9">
    <location>
        <begin position="116"/>
        <end position="133"/>
    </location>
</feature>
<name>A0ABW9G4F8_9GAMM</name>
<feature type="transmembrane region" description="Helical" evidence="9">
    <location>
        <begin position="77"/>
        <end position="95"/>
    </location>
</feature>
<feature type="transmembrane region" description="Helical" evidence="9">
    <location>
        <begin position="48"/>
        <end position="71"/>
    </location>
</feature>
<dbReference type="PANTHER" id="PTHR30574">
    <property type="entry name" value="INNER MEMBRANE PROTEIN YEDE"/>
    <property type="match status" value="1"/>
</dbReference>
<evidence type="ECO:0000256" key="9">
    <source>
        <dbReference type="SAM" id="Phobius"/>
    </source>
</evidence>
<evidence type="ECO:0000256" key="3">
    <source>
        <dbReference type="ARBA" id="ARBA00022475"/>
    </source>
</evidence>
<dbReference type="InterPro" id="IPR007272">
    <property type="entry name" value="Sulf_transp_TsuA/YedE"/>
</dbReference>
<proteinExistence type="inferred from homology"/>
<keyword evidence="11" id="KW-1185">Reference proteome</keyword>
<evidence type="ECO:0000256" key="8">
    <source>
        <dbReference type="ARBA" id="ARBA00035655"/>
    </source>
</evidence>
<evidence type="ECO:0000256" key="5">
    <source>
        <dbReference type="ARBA" id="ARBA00022692"/>
    </source>
</evidence>
<dbReference type="EMBL" id="JBEQCT010000001">
    <property type="protein sequence ID" value="MFM2484259.1"/>
    <property type="molecule type" value="Genomic_DNA"/>
</dbReference>
<sequence>MHYAWWMALIGGACIGLASLLLLVVNGKIAGISGIVSALLSGGSQPKLWQSAFVVGLLMAPWIVAPLGVYLPSFSQINPYLALIAGLLVGFGTRLGNGCTSGHGICGVGRLSPRSLVATVTFMVVAMITASLLH</sequence>
<keyword evidence="5 9" id="KW-0812">Transmembrane</keyword>
<comment type="subcellular location">
    <subcellularLocation>
        <location evidence="1">Cell inner membrane</location>
        <topology evidence="1">Multi-pass membrane protein</topology>
    </subcellularLocation>
</comment>
<dbReference type="Pfam" id="PF04143">
    <property type="entry name" value="Sulf_transp"/>
    <property type="match status" value="1"/>
</dbReference>
<keyword evidence="7 9" id="KW-0472">Membrane</keyword>
<accession>A0ABW9G4F8</accession>
<organism evidence="10 11">
    <name type="scientific">Celerinatantimonas yamalensis</name>
    <dbReference type="NCBI Taxonomy" id="559956"/>
    <lineage>
        <taxon>Bacteria</taxon>
        <taxon>Pseudomonadati</taxon>
        <taxon>Pseudomonadota</taxon>
        <taxon>Gammaproteobacteria</taxon>
        <taxon>Celerinatantimonadaceae</taxon>
        <taxon>Celerinatantimonas</taxon>
    </lineage>
</organism>
<keyword evidence="3" id="KW-1003">Cell membrane</keyword>
<dbReference type="PANTHER" id="PTHR30574:SF1">
    <property type="entry name" value="SULPHUR TRANSPORT DOMAIN-CONTAINING PROTEIN"/>
    <property type="match status" value="1"/>
</dbReference>
<evidence type="ECO:0000256" key="4">
    <source>
        <dbReference type="ARBA" id="ARBA00022519"/>
    </source>
</evidence>
<evidence type="ECO:0000256" key="2">
    <source>
        <dbReference type="ARBA" id="ARBA00022448"/>
    </source>
</evidence>
<gene>
    <name evidence="10" type="ORF">ABUE30_04125</name>
</gene>
<dbReference type="RefSeq" id="WP_408622394.1">
    <property type="nucleotide sequence ID" value="NZ_JBEQCT010000001.1"/>
</dbReference>